<name>D7UWZ9_LISGR</name>
<dbReference type="Proteomes" id="UP000010119">
    <property type="component" value="Unassembled WGS sequence"/>
</dbReference>
<protein>
    <submittedName>
        <fullName evidence="1">MORN repeat protein</fullName>
    </submittedName>
</protein>
<keyword evidence="2" id="KW-1185">Reference proteome</keyword>
<dbReference type="HOGENOM" id="CLU_170264_0_0_9"/>
<evidence type="ECO:0000313" key="2">
    <source>
        <dbReference type="Proteomes" id="UP000010119"/>
    </source>
</evidence>
<dbReference type="InterPro" id="IPR011652">
    <property type="entry name" value="MORN_2"/>
</dbReference>
<proteinExistence type="predicted"/>
<gene>
    <name evidence="1" type="ORF">HMPREF0556_10760</name>
</gene>
<dbReference type="EMBL" id="ACCR02000003">
    <property type="protein sequence ID" value="EFI84207.1"/>
    <property type="molecule type" value="Genomic_DNA"/>
</dbReference>
<dbReference type="AlphaFoldDB" id="D7UWZ9"/>
<dbReference type="STRING" id="525367.HMPREF0556_10760"/>
<dbReference type="SUPFAM" id="SSF82185">
    <property type="entry name" value="Histone H3 K4-specific methyltransferase SET7/9 N-terminal domain"/>
    <property type="match status" value="1"/>
</dbReference>
<dbReference type="Pfam" id="PF07661">
    <property type="entry name" value="MORN_2"/>
    <property type="match status" value="3"/>
</dbReference>
<dbReference type="eggNOG" id="COG2849">
    <property type="taxonomic scope" value="Bacteria"/>
</dbReference>
<accession>D7UWZ9</accession>
<sequence>MFYNKTTWLSSFFSISNEEMNKMNGKYRNGQIKMEDHDGFRSYYYENGVLKAIGHFDGKMQGEWRFYRKSGKLWQVGHLMDDYKHGPWLRYDHNGKIEKETYFINGKAQKDKGE</sequence>
<organism evidence="1 2">
    <name type="scientific">Listeria grayi DSM 20601</name>
    <dbReference type="NCBI Taxonomy" id="525367"/>
    <lineage>
        <taxon>Bacteria</taxon>
        <taxon>Bacillati</taxon>
        <taxon>Bacillota</taxon>
        <taxon>Bacilli</taxon>
        <taxon>Bacillales</taxon>
        <taxon>Listeriaceae</taxon>
        <taxon>Listeria</taxon>
    </lineage>
</organism>
<evidence type="ECO:0000313" key="1">
    <source>
        <dbReference type="EMBL" id="EFI84207.1"/>
    </source>
</evidence>
<comment type="caution">
    <text evidence="1">The sequence shown here is derived from an EMBL/GenBank/DDBJ whole genome shotgun (WGS) entry which is preliminary data.</text>
</comment>
<reference evidence="1" key="1">
    <citation type="submission" date="2010-06" db="EMBL/GenBank/DDBJ databases">
        <authorList>
            <person name="Muzny D."/>
            <person name="Qin X."/>
            <person name="Buhay C."/>
            <person name="Dugan-Rocha S."/>
            <person name="Ding Y."/>
            <person name="Chen G."/>
            <person name="Hawes A."/>
            <person name="Holder M."/>
            <person name="Jhangiani S."/>
            <person name="Johnson A."/>
            <person name="Khan Z."/>
            <person name="Li Z."/>
            <person name="Liu W."/>
            <person name="Liu X."/>
            <person name="Perez L."/>
            <person name="Shen H."/>
            <person name="Wang Q."/>
            <person name="Watt J."/>
            <person name="Xi L."/>
            <person name="Xin Y."/>
            <person name="Zhou J."/>
            <person name="Deng J."/>
            <person name="Jiang H."/>
            <person name="Liu Y."/>
            <person name="Qu J."/>
            <person name="Song X.-Z."/>
            <person name="Zhang L."/>
            <person name="Villasana D."/>
            <person name="Johnson A."/>
            <person name="Liu J."/>
            <person name="Liyanage D."/>
            <person name="Lorensuhewa L."/>
            <person name="Robinson T."/>
            <person name="Song A."/>
            <person name="Song B.-B."/>
            <person name="Dinh H."/>
            <person name="Thornton R."/>
            <person name="Coyle M."/>
            <person name="Francisco L."/>
            <person name="Jackson L."/>
            <person name="Javaid M."/>
            <person name="Korchina V."/>
            <person name="Kovar C."/>
            <person name="Mata R."/>
            <person name="Mathew T."/>
            <person name="Ngo R."/>
            <person name="Nguyen L."/>
            <person name="Nguyen N."/>
            <person name="Okwuonu G."/>
            <person name="Ongeri F."/>
            <person name="Pham C."/>
            <person name="Simmons D."/>
            <person name="Wilczek-Boney K."/>
            <person name="Hale W."/>
            <person name="Jakkamsetti A."/>
            <person name="Pham P."/>
            <person name="Ruth R."/>
            <person name="San Lucas F."/>
            <person name="Warren J."/>
            <person name="Zhang J."/>
            <person name="Zhao Z."/>
            <person name="Zhou C."/>
            <person name="Zhu D."/>
            <person name="Lee S."/>
            <person name="Bess C."/>
            <person name="Blankenburg K."/>
            <person name="Forbes L."/>
            <person name="Fu Q."/>
            <person name="Gubbala S."/>
            <person name="Hirani K."/>
            <person name="Jayaseelan J.C."/>
            <person name="Lara F."/>
            <person name="Munidasa M."/>
            <person name="Palculict T."/>
            <person name="Patil S."/>
            <person name="Pu L.-L."/>
            <person name="Saada N."/>
            <person name="Tang L."/>
            <person name="Weissenberger G."/>
            <person name="Zhu Y."/>
            <person name="Hemphill L."/>
            <person name="Shang Y."/>
            <person name="Youmans B."/>
            <person name="Ayvaz T."/>
            <person name="Ross M."/>
            <person name="Santibanez J."/>
            <person name="Aqrawi P."/>
            <person name="Gross S."/>
            <person name="Joshi V."/>
            <person name="Fowler G."/>
            <person name="Nazareth L."/>
            <person name="Reid J."/>
            <person name="Worley K."/>
            <person name="Petrosino J."/>
            <person name="Highlander S."/>
            <person name="Gibbs R."/>
        </authorList>
    </citation>
    <scope>NUCLEOTIDE SEQUENCE [LARGE SCALE GENOMIC DNA]</scope>
    <source>
        <strain evidence="1">DSM 20601</strain>
    </source>
</reference>
<dbReference type="Gene3D" id="3.90.930.1">
    <property type="match status" value="1"/>
</dbReference>